<evidence type="ECO:0000256" key="10">
    <source>
        <dbReference type="ARBA" id="ARBA00023010"/>
    </source>
</evidence>
<keyword evidence="3 12" id="KW-0813">Transport</keyword>
<dbReference type="GO" id="GO:0065002">
    <property type="term" value="P:intracellular protein transmembrane transport"/>
    <property type="evidence" value="ECO:0007669"/>
    <property type="project" value="UniProtKB-UniRule"/>
</dbReference>
<evidence type="ECO:0000256" key="8">
    <source>
        <dbReference type="ARBA" id="ARBA00022927"/>
    </source>
</evidence>
<comment type="subunit">
    <text evidence="12">Monomer and homodimer. Part of the essential Sec protein translocation apparatus which comprises SecA, SecYEG and auxiliary proteins SecDF. Other proteins may also be involved.</text>
</comment>
<dbReference type="EMBL" id="UAVB01000001">
    <property type="protein sequence ID" value="SQA18822.1"/>
    <property type="molecule type" value="Genomic_DNA"/>
</dbReference>
<dbReference type="EMBL" id="UHEW01000005">
    <property type="protein sequence ID" value="SUN28804.1"/>
    <property type="molecule type" value="Genomic_DNA"/>
</dbReference>
<dbReference type="GO" id="GO:0031522">
    <property type="term" value="C:cell envelope Sec protein transport complex"/>
    <property type="evidence" value="ECO:0007669"/>
    <property type="project" value="TreeGrafter"/>
</dbReference>
<keyword evidence="6 12" id="KW-0547">Nucleotide-binding</keyword>
<dbReference type="SUPFAM" id="SSF81767">
    <property type="entry name" value="Pre-protein crosslinking domain of SecA"/>
    <property type="match status" value="1"/>
</dbReference>
<feature type="domain" description="SecA family profile" evidence="15">
    <location>
        <begin position="1"/>
        <end position="578"/>
    </location>
</feature>
<dbReference type="Proteomes" id="UP000250200">
    <property type="component" value="Unassembled WGS sequence"/>
</dbReference>
<dbReference type="PROSITE" id="PS51196">
    <property type="entry name" value="SECA_MOTOR_DEAD"/>
    <property type="match status" value="1"/>
</dbReference>
<dbReference type="FunFam" id="3.40.50.300:FF:000429">
    <property type="entry name" value="Preprotein translocase subunit SecA"/>
    <property type="match status" value="1"/>
</dbReference>
<name>A0A2X2LM11_STRAG</name>
<dbReference type="SMART" id="SM00957">
    <property type="entry name" value="SecA_DEAD"/>
    <property type="match status" value="1"/>
</dbReference>
<dbReference type="PANTHER" id="PTHR30612:SF0">
    <property type="entry name" value="CHLOROPLAST PROTEIN-TRANSPORTING ATPASE"/>
    <property type="match status" value="1"/>
</dbReference>
<keyword evidence="16" id="KW-0347">Helicase</keyword>
<evidence type="ECO:0000256" key="4">
    <source>
        <dbReference type="ARBA" id="ARBA00022475"/>
    </source>
</evidence>
<dbReference type="GO" id="GO:0043952">
    <property type="term" value="P:protein transport by the Sec complex"/>
    <property type="evidence" value="ECO:0007669"/>
    <property type="project" value="TreeGrafter"/>
</dbReference>
<dbReference type="GO" id="GO:0006605">
    <property type="term" value="P:protein targeting"/>
    <property type="evidence" value="ECO:0007669"/>
    <property type="project" value="UniProtKB-UniRule"/>
</dbReference>
<dbReference type="InterPro" id="IPR000185">
    <property type="entry name" value="SecA"/>
</dbReference>
<comment type="similarity">
    <text evidence="2 12">Belongs to the SecA family.</text>
</comment>
<comment type="caution">
    <text evidence="16">The sequence shown here is derived from an EMBL/GenBank/DDBJ whole genome shotgun (WGS) entry which is preliminary data.</text>
</comment>
<comment type="subcellular location">
    <subcellularLocation>
        <location evidence="12">Cell membrane</location>
        <topology evidence="12">Peripheral membrane protein</topology>
        <orientation evidence="12">Cytoplasmic side</orientation>
    </subcellularLocation>
    <subcellularLocation>
        <location evidence="12">Cytoplasm</location>
    </subcellularLocation>
    <subcellularLocation>
        <location evidence="1">Membrane</location>
        <topology evidence="1">Peripheral membrane protein</topology>
    </subcellularLocation>
    <text evidence="12">Distribution is 50-50.</text>
</comment>
<keyword evidence="8 12" id="KW-0653">Protein transport</keyword>
<reference evidence="18 19" key="1">
    <citation type="submission" date="2018-06" db="EMBL/GenBank/DDBJ databases">
        <authorList>
            <consortium name="Pathogen Informatics"/>
            <person name="Doyle S."/>
        </authorList>
    </citation>
    <scope>NUCLEOTIDE SEQUENCE [LARGE SCALE GENOMIC DNA]</scope>
    <source>
        <strain evidence="16 18">NCTC8181</strain>
        <strain evidence="17 19">NCTC9828</strain>
    </source>
</reference>
<dbReference type="InterPro" id="IPR036266">
    <property type="entry name" value="SecA_Wing/Scaffold_sf"/>
</dbReference>
<keyword evidence="4 12" id="KW-1003">Cell membrane</keyword>
<dbReference type="Pfam" id="PF07516">
    <property type="entry name" value="SecA_SW"/>
    <property type="match status" value="1"/>
</dbReference>
<evidence type="ECO:0000313" key="17">
    <source>
        <dbReference type="EMBL" id="SUN28804.1"/>
    </source>
</evidence>
<accession>A0A2X2LM11</accession>
<dbReference type="CDD" id="cd17928">
    <property type="entry name" value="DEXDc_SecA"/>
    <property type="match status" value="1"/>
</dbReference>
<dbReference type="SUPFAM" id="SSF81886">
    <property type="entry name" value="Helical scaffold and wing domains of SecA"/>
    <property type="match status" value="1"/>
</dbReference>
<dbReference type="PRINTS" id="PR00906">
    <property type="entry name" value="SECA"/>
</dbReference>
<evidence type="ECO:0000259" key="13">
    <source>
        <dbReference type="PROSITE" id="PS51192"/>
    </source>
</evidence>
<dbReference type="HAMAP" id="MF_01382">
    <property type="entry name" value="SecA"/>
    <property type="match status" value="1"/>
</dbReference>
<dbReference type="Gene3D" id="1.10.3060.10">
    <property type="entry name" value="Helical scaffold and wing domains of SecA"/>
    <property type="match status" value="1"/>
</dbReference>
<proteinExistence type="inferred from homology"/>
<dbReference type="Pfam" id="PF07517">
    <property type="entry name" value="SecA_DEAD"/>
    <property type="match status" value="1"/>
</dbReference>
<dbReference type="GO" id="GO:0005524">
    <property type="term" value="F:ATP binding"/>
    <property type="evidence" value="ECO:0007669"/>
    <property type="project" value="UniProtKB-UniRule"/>
</dbReference>
<dbReference type="InterPro" id="IPR036670">
    <property type="entry name" value="SecA_X-link_sf"/>
</dbReference>
<sequence>MTAFNSLFSLDKKRLKKLQRTLNTINSLKDQMATLSNEELQAKTTEFRKRLVNGETLDDICAEAFAVVREADKRVLGLFPYDVQVIGGLVLHQGNTAEMKTGEGKTLTATMPLYLNALEGKGAMLLTNNSYLAIRDAEEMGKVYRFLGLSVGVGVSDNEEEDRDAATKRAVYSSDIVYSTSSALGFDYLIDNLASSKSQKYMPKLHYAIVDEADAVLLDMAQTPLVISGSPRVQSNLYKIADELILSFEEQVDYYFDKERQEVWIKNQGVREAERYFRIPHFYKQSNRELVRHLNLSLKAHKLFERGKDYVVDDGEIKLLDATNGRVLEGTKLQGGVHQAIEQKEHLNVTPESRAMASITYQNLFRMFTKLAGMTGTGKTAEKEFIEVYDMEVVRIPTNSPVRRIDYPDKIYTTLPEKIHATIEFVKQVHDTGQPILLVAGSVRMSELFSELLLLSGIPHSLLNAQSAVKEAQMIAEAGQKGAVTVATNMAGRGTDIKLDKGVSELGGLAVIGTERMKSQRMDLQLRGRSGRQGDIGFSQFFVSFEDDLMIESGPKWAQDYFRKNRDKVNPEKPKALGQRRFQKLFQQTQEASDGKGESARSQTIEFDSSVQLQREYVYRERNALINGESGHFSPRQIIDTVISSFIAYLDGEVEKEELIFEVNRFIFDNMSYNLQGISKEMSLEEIKNYLFKIADEILREKHNLLGDSFGDFERTAALKAIDEAWIEEVDYLQQLRTVATARQTAQRNPVFEYHKEAYKSYNIMKKEIREQTFRNLLLSEVSFNENGDLQIYFI</sequence>
<evidence type="ECO:0000259" key="15">
    <source>
        <dbReference type="PROSITE" id="PS51196"/>
    </source>
</evidence>
<dbReference type="SUPFAM" id="SSF52540">
    <property type="entry name" value="P-loop containing nucleoside triphosphate hydrolases"/>
    <property type="match status" value="2"/>
</dbReference>
<dbReference type="PROSITE" id="PS51192">
    <property type="entry name" value="HELICASE_ATP_BIND_1"/>
    <property type="match status" value="1"/>
</dbReference>
<protein>
    <recommendedName>
        <fullName evidence="12">Protein translocase subunit SecA</fullName>
        <ecNumber evidence="12">7.4.2.8</ecNumber>
    </recommendedName>
</protein>
<dbReference type="InterPro" id="IPR014001">
    <property type="entry name" value="Helicase_ATP-bd"/>
</dbReference>
<evidence type="ECO:0000256" key="1">
    <source>
        <dbReference type="ARBA" id="ARBA00004170"/>
    </source>
</evidence>
<dbReference type="InterPro" id="IPR001650">
    <property type="entry name" value="Helicase_C-like"/>
</dbReference>
<evidence type="ECO:0000256" key="12">
    <source>
        <dbReference type="HAMAP-Rule" id="MF_01382"/>
    </source>
</evidence>
<comment type="function">
    <text evidence="12">Part of the Sec protein translocase complex. Interacts with the SecYEG preprotein conducting channel. Has a central role in coupling the hydrolysis of ATP to the transfer of proteins into and across the cell membrane, serving as an ATP-driven molecular motor driving the stepwise translocation of polypeptide chains across the membrane.</text>
</comment>
<evidence type="ECO:0000256" key="11">
    <source>
        <dbReference type="ARBA" id="ARBA00023136"/>
    </source>
</evidence>
<dbReference type="Pfam" id="PF21090">
    <property type="entry name" value="P-loop_SecA"/>
    <property type="match status" value="2"/>
</dbReference>
<keyword evidence="7 12" id="KW-0067">ATP-binding</keyword>
<evidence type="ECO:0000256" key="7">
    <source>
        <dbReference type="ARBA" id="ARBA00022840"/>
    </source>
</evidence>
<dbReference type="InterPro" id="IPR020937">
    <property type="entry name" value="SecA_CS"/>
</dbReference>
<gene>
    <name evidence="16" type="primary">secA_2</name>
    <name evidence="12" type="synonym">secA</name>
    <name evidence="16" type="ORF">NCTC8181_01874</name>
    <name evidence="17" type="ORF">NCTC9828_01065</name>
</gene>
<keyword evidence="10 12" id="KW-0811">Translocation</keyword>
<keyword evidence="16" id="KW-0378">Hydrolase</keyword>
<dbReference type="GO" id="GO:0008564">
    <property type="term" value="F:protein-exporting ATPase activity"/>
    <property type="evidence" value="ECO:0007669"/>
    <property type="project" value="UniProtKB-EC"/>
</dbReference>
<comment type="catalytic activity">
    <reaction evidence="12">
        <text>ATP + H2O + cellular proteinSide 1 = ADP + phosphate + cellular proteinSide 2.</text>
        <dbReference type="EC" id="7.4.2.8"/>
    </reaction>
</comment>
<dbReference type="NCBIfam" id="NF006630">
    <property type="entry name" value="PRK09200.1"/>
    <property type="match status" value="1"/>
</dbReference>
<dbReference type="PROSITE" id="PS51194">
    <property type="entry name" value="HELICASE_CTER"/>
    <property type="match status" value="1"/>
</dbReference>
<dbReference type="EC" id="7.4.2.8" evidence="12"/>
<keyword evidence="9 12" id="KW-1278">Translocase</keyword>
<dbReference type="InterPro" id="IPR011116">
    <property type="entry name" value="SecA_Wing/Scaffold"/>
</dbReference>
<dbReference type="GO" id="GO:0004386">
    <property type="term" value="F:helicase activity"/>
    <property type="evidence" value="ECO:0007669"/>
    <property type="project" value="UniProtKB-KW"/>
</dbReference>
<dbReference type="GO" id="GO:0017038">
    <property type="term" value="P:protein import"/>
    <property type="evidence" value="ECO:0007669"/>
    <property type="project" value="InterPro"/>
</dbReference>
<dbReference type="AlphaFoldDB" id="A0A2X2LM11"/>
<dbReference type="InterPro" id="IPR014018">
    <property type="entry name" value="SecA_motor_DEAD"/>
</dbReference>
<dbReference type="InterPro" id="IPR011115">
    <property type="entry name" value="SecA_DEAD"/>
</dbReference>
<dbReference type="Gene3D" id="3.40.50.300">
    <property type="entry name" value="P-loop containing nucleotide triphosphate hydrolases"/>
    <property type="match status" value="2"/>
</dbReference>
<dbReference type="Pfam" id="PF01043">
    <property type="entry name" value="SecA_PP_bind"/>
    <property type="match status" value="1"/>
</dbReference>
<feature type="binding site" evidence="12">
    <location>
        <position position="496"/>
    </location>
    <ligand>
        <name>ATP</name>
        <dbReference type="ChEBI" id="CHEBI:30616"/>
    </ligand>
</feature>
<dbReference type="InterPro" id="IPR027417">
    <property type="entry name" value="P-loop_NTPase"/>
</dbReference>
<dbReference type="SMART" id="SM00958">
    <property type="entry name" value="SecA_PP_bind"/>
    <property type="match status" value="1"/>
</dbReference>
<evidence type="ECO:0000256" key="9">
    <source>
        <dbReference type="ARBA" id="ARBA00022967"/>
    </source>
</evidence>
<dbReference type="GO" id="GO:0005829">
    <property type="term" value="C:cytosol"/>
    <property type="evidence" value="ECO:0007669"/>
    <property type="project" value="TreeGrafter"/>
</dbReference>
<evidence type="ECO:0000313" key="18">
    <source>
        <dbReference type="Proteomes" id="UP000250200"/>
    </source>
</evidence>
<dbReference type="Proteomes" id="UP000255140">
    <property type="component" value="Unassembled WGS sequence"/>
</dbReference>
<feature type="domain" description="Helicase ATP-binding" evidence="13">
    <location>
        <begin position="86"/>
        <end position="249"/>
    </location>
</feature>
<dbReference type="CDD" id="cd18803">
    <property type="entry name" value="SF2_C_secA"/>
    <property type="match status" value="1"/>
</dbReference>
<dbReference type="GO" id="GO:0005886">
    <property type="term" value="C:plasma membrane"/>
    <property type="evidence" value="ECO:0007669"/>
    <property type="project" value="UniProtKB-SubCell"/>
</dbReference>
<keyword evidence="5 12" id="KW-0963">Cytoplasm</keyword>
<dbReference type="PANTHER" id="PTHR30612">
    <property type="entry name" value="SECA INNER MEMBRANE COMPONENT OF SEC PROTEIN SECRETION SYSTEM"/>
    <property type="match status" value="1"/>
</dbReference>
<dbReference type="RefSeq" id="WP_000123599.1">
    <property type="nucleotide sequence ID" value="NZ_JAIMFG010000025.1"/>
</dbReference>
<evidence type="ECO:0000256" key="5">
    <source>
        <dbReference type="ARBA" id="ARBA00022490"/>
    </source>
</evidence>
<feature type="binding site" evidence="12">
    <location>
        <begin position="102"/>
        <end position="106"/>
    </location>
    <ligand>
        <name>ATP</name>
        <dbReference type="ChEBI" id="CHEBI:30616"/>
    </ligand>
</feature>
<feature type="binding site" evidence="12">
    <location>
        <position position="84"/>
    </location>
    <ligand>
        <name>ATP</name>
        <dbReference type="ChEBI" id="CHEBI:30616"/>
    </ligand>
</feature>
<feature type="domain" description="Helicase C-terminal" evidence="14">
    <location>
        <begin position="418"/>
        <end position="577"/>
    </location>
</feature>
<evidence type="ECO:0000256" key="3">
    <source>
        <dbReference type="ARBA" id="ARBA00022448"/>
    </source>
</evidence>
<dbReference type="InterPro" id="IPR044722">
    <property type="entry name" value="SecA_SF2_C"/>
</dbReference>
<evidence type="ECO:0000313" key="16">
    <source>
        <dbReference type="EMBL" id="SQA18822.1"/>
    </source>
</evidence>
<dbReference type="Gene3D" id="3.90.1440.10">
    <property type="entry name" value="SecA, preprotein cross-linking domain"/>
    <property type="match status" value="1"/>
</dbReference>
<dbReference type="InterPro" id="IPR011130">
    <property type="entry name" value="SecA_preprotein_X-link_dom"/>
</dbReference>
<dbReference type="InterPro" id="IPR022490">
    <property type="entry name" value="SecA2"/>
</dbReference>
<evidence type="ECO:0000259" key="14">
    <source>
        <dbReference type="PROSITE" id="PS51194"/>
    </source>
</evidence>
<evidence type="ECO:0000313" key="19">
    <source>
        <dbReference type="Proteomes" id="UP000255140"/>
    </source>
</evidence>
<keyword evidence="11 12" id="KW-0472">Membrane</keyword>
<dbReference type="PROSITE" id="PS01312">
    <property type="entry name" value="SECA"/>
    <property type="match status" value="1"/>
</dbReference>
<organism evidence="16 18">
    <name type="scientific">Streptococcus agalactiae</name>
    <dbReference type="NCBI Taxonomy" id="1311"/>
    <lineage>
        <taxon>Bacteria</taxon>
        <taxon>Bacillati</taxon>
        <taxon>Bacillota</taxon>
        <taxon>Bacilli</taxon>
        <taxon>Lactobacillales</taxon>
        <taxon>Streptococcaceae</taxon>
        <taxon>Streptococcus</taxon>
    </lineage>
</organism>
<dbReference type="NCBIfam" id="TIGR03714">
    <property type="entry name" value="secA2"/>
    <property type="match status" value="1"/>
</dbReference>
<evidence type="ECO:0000256" key="6">
    <source>
        <dbReference type="ARBA" id="ARBA00022741"/>
    </source>
</evidence>
<evidence type="ECO:0000256" key="2">
    <source>
        <dbReference type="ARBA" id="ARBA00007650"/>
    </source>
</evidence>